<comment type="caution">
    <text evidence="2">The sequence shown here is derived from an EMBL/GenBank/DDBJ whole genome shotgun (WGS) entry which is preliminary data.</text>
</comment>
<reference evidence="2" key="1">
    <citation type="submission" date="2019-08" db="EMBL/GenBank/DDBJ databases">
        <authorList>
            <person name="Kucharzyk K."/>
            <person name="Murdoch R.W."/>
            <person name="Higgins S."/>
            <person name="Loffler F."/>
        </authorList>
    </citation>
    <scope>NUCLEOTIDE SEQUENCE</scope>
</reference>
<dbReference type="EMBL" id="VSSQ01081769">
    <property type="protein sequence ID" value="MPN30604.1"/>
    <property type="molecule type" value="Genomic_DNA"/>
</dbReference>
<gene>
    <name evidence="2" type="ORF">SDC9_178075</name>
</gene>
<sequence length="64" mass="7078">MQDIPGGEADAGADRDRNSHGIEGQADCQNQEPDRKCAFAKVHLDHPLSLDLVIMQRKPAVRRV</sequence>
<organism evidence="2">
    <name type="scientific">bioreactor metagenome</name>
    <dbReference type="NCBI Taxonomy" id="1076179"/>
    <lineage>
        <taxon>unclassified sequences</taxon>
        <taxon>metagenomes</taxon>
        <taxon>ecological metagenomes</taxon>
    </lineage>
</organism>
<proteinExistence type="predicted"/>
<accession>A0A645H2N6</accession>
<protein>
    <submittedName>
        <fullName evidence="2">Uncharacterized protein</fullName>
    </submittedName>
</protein>
<name>A0A645H2N6_9ZZZZ</name>
<evidence type="ECO:0000313" key="2">
    <source>
        <dbReference type="EMBL" id="MPN30604.1"/>
    </source>
</evidence>
<evidence type="ECO:0000256" key="1">
    <source>
        <dbReference type="SAM" id="MobiDB-lite"/>
    </source>
</evidence>
<dbReference type="AlphaFoldDB" id="A0A645H2N6"/>
<feature type="region of interest" description="Disordered" evidence="1">
    <location>
        <begin position="1"/>
        <end position="32"/>
    </location>
</feature>